<proteinExistence type="predicted"/>
<sequence>MCDRKMYSLRIAHLCFAKNQPLSLRGFWLSHSLSADP</sequence>
<dbReference type="EMBL" id="AKWE02000110">
    <property type="protein sequence ID" value="EMO57617.1"/>
    <property type="molecule type" value="Genomic_DNA"/>
</dbReference>
<protein>
    <submittedName>
        <fullName evidence="1">Uncharacterized protein</fullName>
    </submittedName>
</protein>
<organism evidence="1 2">
    <name type="scientific">Leptospira santarosai str. CBC1416</name>
    <dbReference type="NCBI Taxonomy" id="1193059"/>
    <lineage>
        <taxon>Bacteria</taxon>
        <taxon>Pseudomonadati</taxon>
        <taxon>Spirochaetota</taxon>
        <taxon>Spirochaetia</taxon>
        <taxon>Leptospirales</taxon>
        <taxon>Leptospiraceae</taxon>
        <taxon>Leptospira</taxon>
    </lineage>
</organism>
<reference evidence="1 2" key="1">
    <citation type="submission" date="2013-01" db="EMBL/GenBank/DDBJ databases">
        <authorList>
            <person name="Harkins D.M."/>
            <person name="Durkin A.S."/>
            <person name="Brinkac L.M."/>
            <person name="Haft D.H."/>
            <person name="Selengut J.D."/>
            <person name="Sanka R."/>
            <person name="DePew J."/>
            <person name="Purushe J."/>
            <person name="Matthias M.A."/>
            <person name="Vinetz J.M."/>
            <person name="Sutton G.G."/>
            <person name="Nierman W.C."/>
            <person name="Fouts D.E."/>
        </authorList>
    </citation>
    <scope>NUCLEOTIDE SEQUENCE [LARGE SCALE GENOMIC DNA]</scope>
    <source>
        <strain evidence="1 2">CBC1416</strain>
    </source>
</reference>
<dbReference type="AlphaFoldDB" id="M6VJD7"/>
<comment type="caution">
    <text evidence="1">The sequence shown here is derived from an EMBL/GenBank/DDBJ whole genome shotgun (WGS) entry which is preliminary data.</text>
</comment>
<accession>M6VJD7</accession>
<name>M6VJD7_9LEPT</name>
<evidence type="ECO:0000313" key="1">
    <source>
        <dbReference type="EMBL" id="EMO57617.1"/>
    </source>
</evidence>
<dbReference type="Proteomes" id="UP000012149">
    <property type="component" value="Unassembled WGS sequence"/>
</dbReference>
<gene>
    <name evidence="1" type="ORF">LEP1GSC161_1672</name>
</gene>
<evidence type="ECO:0000313" key="2">
    <source>
        <dbReference type="Proteomes" id="UP000012149"/>
    </source>
</evidence>